<sequence>MTSLGAGHRFSWFLIDRNLDVNESISPFAPFPSLAFLHLQKTAKHRPKPDLVSEKDLWALTSSARSVATALPTLDFLGWLGEHYVVVRSGAGDVLAKSGEESVELKELPCRWHLDCGNVDLGGKDAAWLERRNVPMDYELPGGG</sequence>
<accession>A0AAD7AB12</accession>
<reference evidence="1" key="1">
    <citation type="submission" date="2023-03" db="EMBL/GenBank/DDBJ databases">
        <title>Massive genome expansion in bonnet fungi (Mycena s.s.) driven by repeated elements and novel gene families across ecological guilds.</title>
        <authorList>
            <consortium name="Lawrence Berkeley National Laboratory"/>
            <person name="Harder C.B."/>
            <person name="Miyauchi S."/>
            <person name="Viragh M."/>
            <person name="Kuo A."/>
            <person name="Thoen E."/>
            <person name="Andreopoulos B."/>
            <person name="Lu D."/>
            <person name="Skrede I."/>
            <person name="Drula E."/>
            <person name="Henrissat B."/>
            <person name="Morin E."/>
            <person name="Kohler A."/>
            <person name="Barry K."/>
            <person name="LaButti K."/>
            <person name="Morin E."/>
            <person name="Salamov A."/>
            <person name="Lipzen A."/>
            <person name="Mereny Z."/>
            <person name="Hegedus B."/>
            <person name="Baldrian P."/>
            <person name="Stursova M."/>
            <person name="Weitz H."/>
            <person name="Taylor A."/>
            <person name="Grigoriev I.V."/>
            <person name="Nagy L.G."/>
            <person name="Martin F."/>
            <person name="Kauserud H."/>
        </authorList>
    </citation>
    <scope>NUCLEOTIDE SEQUENCE</scope>
    <source>
        <strain evidence="1">CBHHK002</strain>
    </source>
</reference>
<keyword evidence="2" id="KW-1185">Reference proteome</keyword>
<evidence type="ECO:0000313" key="2">
    <source>
        <dbReference type="Proteomes" id="UP001218218"/>
    </source>
</evidence>
<protein>
    <submittedName>
        <fullName evidence="1">Uncharacterized protein</fullName>
    </submittedName>
</protein>
<gene>
    <name evidence="1" type="ORF">DFH08DRAFT_934520</name>
</gene>
<organism evidence="1 2">
    <name type="scientific">Mycena albidolilacea</name>
    <dbReference type="NCBI Taxonomy" id="1033008"/>
    <lineage>
        <taxon>Eukaryota</taxon>
        <taxon>Fungi</taxon>
        <taxon>Dikarya</taxon>
        <taxon>Basidiomycota</taxon>
        <taxon>Agaricomycotina</taxon>
        <taxon>Agaricomycetes</taxon>
        <taxon>Agaricomycetidae</taxon>
        <taxon>Agaricales</taxon>
        <taxon>Marasmiineae</taxon>
        <taxon>Mycenaceae</taxon>
        <taxon>Mycena</taxon>
    </lineage>
</organism>
<name>A0AAD7AB12_9AGAR</name>
<dbReference type="Proteomes" id="UP001218218">
    <property type="component" value="Unassembled WGS sequence"/>
</dbReference>
<comment type="caution">
    <text evidence="1">The sequence shown here is derived from an EMBL/GenBank/DDBJ whole genome shotgun (WGS) entry which is preliminary data.</text>
</comment>
<proteinExistence type="predicted"/>
<dbReference type="AlphaFoldDB" id="A0AAD7AB12"/>
<evidence type="ECO:0000313" key="1">
    <source>
        <dbReference type="EMBL" id="KAJ7353709.1"/>
    </source>
</evidence>
<dbReference type="EMBL" id="JARIHO010000011">
    <property type="protein sequence ID" value="KAJ7353709.1"/>
    <property type="molecule type" value="Genomic_DNA"/>
</dbReference>